<evidence type="ECO:0000259" key="2">
    <source>
        <dbReference type="Pfam" id="PF13649"/>
    </source>
</evidence>
<evidence type="ECO:0000256" key="1">
    <source>
        <dbReference type="SAM" id="MobiDB-lite"/>
    </source>
</evidence>
<dbReference type="Gene3D" id="3.40.50.150">
    <property type="entry name" value="Vaccinia Virus protein VP39"/>
    <property type="match status" value="1"/>
</dbReference>
<protein>
    <submittedName>
        <fullName evidence="3">Class I SAM-dependent methyltransferase</fullName>
    </submittedName>
</protein>
<dbReference type="SUPFAM" id="SSF53335">
    <property type="entry name" value="S-adenosyl-L-methionine-dependent methyltransferases"/>
    <property type="match status" value="1"/>
</dbReference>
<dbReference type="Pfam" id="PF13649">
    <property type="entry name" value="Methyltransf_25"/>
    <property type="match status" value="1"/>
</dbReference>
<sequence length="378" mass="40807">MRRSAPTRRYGCGCSPKNASRRSRTPPAGPPKGHARASCRRADLKRSAGVRLAQDSTGIHDESKAQRPLAAVADWRFGMDIRRAKEVYESGGNVTDYLRQARGQSRNDAEIIEIAYDLQAGSYSSAALKNADRLESYADQVAAILSPCLRDGDVFLDIGTGECTTLAHLERRLSSSLGRMLACDISWSRLCYGRAFLDHAGCRPVDLFAADLLHLPLQAKSVDIVWSSHALEPNAGNELAAIEEILRVCRSCAVLFEPSYEKNSPDGRARMDRLGYVKDLPGAIAAAGGDLLACIPIREPQNPLNPTHAYVIRPPASDSANTAAWACPVANDRLGEIDGFLYSHESGLAYPVLKGVPILRKSAGVLATVLDANTTIPA</sequence>
<dbReference type="Proteomes" id="UP000306441">
    <property type="component" value="Unassembled WGS sequence"/>
</dbReference>
<evidence type="ECO:0000313" key="4">
    <source>
        <dbReference type="Proteomes" id="UP000306441"/>
    </source>
</evidence>
<dbReference type="EMBL" id="SSNY01000002">
    <property type="protein sequence ID" value="THF58937.1"/>
    <property type="molecule type" value="Genomic_DNA"/>
</dbReference>
<organism evidence="3 4">
    <name type="scientific">Ollibium composti</name>
    <dbReference type="NCBI Taxonomy" id="2675109"/>
    <lineage>
        <taxon>Bacteria</taxon>
        <taxon>Pseudomonadati</taxon>
        <taxon>Pseudomonadota</taxon>
        <taxon>Alphaproteobacteria</taxon>
        <taxon>Hyphomicrobiales</taxon>
        <taxon>Phyllobacteriaceae</taxon>
        <taxon>Ollibium</taxon>
    </lineage>
</organism>
<proteinExistence type="predicted"/>
<accession>A0ABY2QBE1</accession>
<dbReference type="InterPro" id="IPR029063">
    <property type="entry name" value="SAM-dependent_MTases_sf"/>
</dbReference>
<dbReference type="CDD" id="cd02440">
    <property type="entry name" value="AdoMet_MTases"/>
    <property type="match status" value="1"/>
</dbReference>
<feature type="region of interest" description="Disordered" evidence="1">
    <location>
        <begin position="1"/>
        <end position="43"/>
    </location>
</feature>
<keyword evidence="3" id="KW-0489">Methyltransferase</keyword>
<keyword evidence="4" id="KW-1185">Reference proteome</keyword>
<name>A0ABY2QBE1_9HYPH</name>
<dbReference type="GO" id="GO:0032259">
    <property type="term" value="P:methylation"/>
    <property type="evidence" value="ECO:0007669"/>
    <property type="project" value="UniProtKB-KW"/>
</dbReference>
<feature type="domain" description="Methyltransferase" evidence="2">
    <location>
        <begin position="156"/>
        <end position="250"/>
    </location>
</feature>
<keyword evidence="3" id="KW-0808">Transferase</keyword>
<evidence type="ECO:0000313" key="3">
    <source>
        <dbReference type="EMBL" id="THF58937.1"/>
    </source>
</evidence>
<gene>
    <name evidence="3" type="ORF">E6C48_04615</name>
</gene>
<dbReference type="SUPFAM" id="SSF158997">
    <property type="entry name" value="Trm112p-like"/>
    <property type="match status" value="1"/>
</dbReference>
<reference evidence="3 4" key="1">
    <citation type="submission" date="2019-04" db="EMBL/GenBank/DDBJ databases">
        <title>Mesorhizobium composti sp. nov., isolated from compost.</title>
        <authorList>
            <person name="Lin S.-Y."/>
            <person name="Hameed A."/>
            <person name="Hsieh Y.-T."/>
            <person name="Young C.-C."/>
        </authorList>
    </citation>
    <scope>NUCLEOTIDE SEQUENCE [LARGE SCALE GENOMIC DNA]</scope>
    <source>
        <strain evidence="3 4">CC-YTH430</strain>
    </source>
</reference>
<dbReference type="GO" id="GO:0008168">
    <property type="term" value="F:methyltransferase activity"/>
    <property type="evidence" value="ECO:0007669"/>
    <property type="project" value="UniProtKB-KW"/>
</dbReference>
<dbReference type="InterPro" id="IPR041698">
    <property type="entry name" value="Methyltransf_25"/>
</dbReference>
<comment type="caution">
    <text evidence="3">The sequence shown here is derived from an EMBL/GenBank/DDBJ whole genome shotgun (WGS) entry which is preliminary data.</text>
</comment>